<evidence type="ECO:0000256" key="5">
    <source>
        <dbReference type="SAM" id="Phobius"/>
    </source>
</evidence>
<feature type="transmembrane region" description="Helical" evidence="5">
    <location>
        <begin position="179"/>
        <end position="197"/>
    </location>
</feature>
<dbReference type="Gene3D" id="1.20.1250.20">
    <property type="entry name" value="MFS general substrate transporter like domains"/>
    <property type="match status" value="2"/>
</dbReference>
<reference evidence="7" key="1">
    <citation type="submission" date="2019-07" db="EMBL/GenBank/DDBJ databases">
        <title>Genomic Encyclopedia of Type Strains, Phase IV (KMG-IV): sequencing the most valuable type-strain genomes for metagenomic binning, comparative biology and taxonomic classification.</title>
        <authorList>
            <person name="Goeker M."/>
        </authorList>
    </citation>
    <scope>NUCLEOTIDE SEQUENCE</scope>
    <source>
        <strain evidence="7">DSM 44596</strain>
    </source>
</reference>
<accession>A0A652YIP3</accession>
<dbReference type="InterPro" id="IPR036259">
    <property type="entry name" value="MFS_trans_sf"/>
</dbReference>
<dbReference type="PANTHER" id="PTHR23514">
    <property type="entry name" value="BYPASS OF STOP CODON PROTEIN 6"/>
    <property type="match status" value="1"/>
</dbReference>
<feature type="transmembrane region" description="Helical" evidence="5">
    <location>
        <begin position="255"/>
        <end position="276"/>
    </location>
</feature>
<dbReference type="InterPro" id="IPR011701">
    <property type="entry name" value="MFS"/>
</dbReference>
<protein>
    <submittedName>
        <fullName evidence="7">Putative MFS family arabinose efflux permease</fullName>
    </submittedName>
</protein>
<name>A0A652YIP3_NOCGL</name>
<feature type="transmembrane region" description="Helical" evidence="5">
    <location>
        <begin position="218"/>
        <end position="235"/>
    </location>
</feature>
<feature type="transmembrane region" description="Helical" evidence="5">
    <location>
        <begin position="288"/>
        <end position="308"/>
    </location>
</feature>
<feature type="domain" description="Major facilitator superfamily (MFS) profile" evidence="6">
    <location>
        <begin position="20"/>
        <end position="399"/>
    </location>
</feature>
<keyword evidence="4 5" id="KW-0472">Membrane</keyword>
<feature type="transmembrane region" description="Helical" evidence="5">
    <location>
        <begin position="373"/>
        <end position="394"/>
    </location>
</feature>
<organism evidence="7">
    <name type="scientific">Nocardia globerula</name>
    <dbReference type="NCBI Taxonomy" id="1818"/>
    <lineage>
        <taxon>Bacteria</taxon>
        <taxon>Bacillati</taxon>
        <taxon>Actinomycetota</taxon>
        <taxon>Actinomycetes</taxon>
        <taxon>Mycobacteriales</taxon>
        <taxon>Nocardiaceae</taxon>
        <taxon>Nocardia</taxon>
    </lineage>
</organism>
<dbReference type="AlphaFoldDB" id="A0A652YIP3"/>
<keyword evidence="3 5" id="KW-1133">Transmembrane helix</keyword>
<dbReference type="CDD" id="cd17393">
    <property type="entry name" value="MFS_MosC_like"/>
    <property type="match status" value="1"/>
</dbReference>
<dbReference type="SUPFAM" id="SSF103473">
    <property type="entry name" value="MFS general substrate transporter"/>
    <property type="match status" value="1"/>
</dbReference>
<evidence type="ECO:0000256" key="4">
    <source>
        <dbReference type="ARBA" id="ARBA00023136"/>
    </source>
</evidence>
<proteinExistence type="predicted"/>
<feature type="transmembrane region" description="Helical" evidence="5">
    <location>
        <begin position="314"/>
        <end position="337"/>
    </location>
</feature>
<evidence type="ECO:0000259" key="6">
    <source>
        <dbReference type="PROSITE" id="PS50850"/>
    </source>
</evidence>
<dbReference type="InterPro" id="IPR020846">
    <property type="entry name" value="MFS_dom"/>
</dbReference>
<feature type="transmembrane region" description="Helical" evidence="5">
    <location>
        <begin position="349"/>
        <end position="367"/>
    </location>
</feature>
<keyword evidence="2 5" id="KW-0812">Transmembrane</keyword>
<dbReference type="InterPro" id="IPR051788">
    <property type="entry name" value="MFS_Transporter"/>
</dbReference>
<dbReference type="PANTHER" id="PTHR23514:SF13">
    <property type="entry name" value="INNER MEMBRANE PROTEIN YBJJ"/>
    <property type="match status" value="1"/>
</dbReference>
<gene>
    <name evidence="7" type="ORF">FNL38_10978</name>
</gene>
<dbReference type="GO" id="GO:0005886">
    <property type="term" value="C:plasma membrane"/>
    <property type="evidence" value="ECO:0007669"/>
    <property type="project" value="UniProtKB-SubCell"/>
</dbReference>
<evidence type="ECO:0000313" key="7">
    <source>
        <dbReference type="EMBL" id="TYQ01065.1"/>
    </source>
</evidence>
<dbReference type="Pfam" id="PF07690">
    <property type="entry name" value="MFS_1"/>
    <property type="match status" value="1"/>
</dbReference>
<feature type="transmembrane region" description="Helical" evidence="5">
    <location>
        <begin position="152"/>
        <end position="173"/>
    </location>
</feature>
<dbReference type="EMBL" id="VNIQ01000009">
    <property type="protein sequence ID" value="TYQ01065.1"/>
    <property type="molecule type" value="Genomic_DNA"/>
</dbReference>
<evidence type="ECO:0000256" key="2">
    <source>
        <dbReference type="ARBA" id="ARBA00022692"/>
    </source>
</evidence>
<feature type="transmembrane region" description="Helical" evidence="5">
    <location>
        <begin position="89"/>
        <end position="107"/>
    </location>
</feature>
<evidence type="ECO:0000256" key="1">
    <source>
        <dbReference type="ARBA" id="ARBA00004651"/>
    </source>
</evidence>
<feature type="transmembrane region" description="Helical" evidence="5">
    <location>
        <begin position="25"/>
        <end position="45"/>
    </location>
</feature>
<sequence length="406" mass="41554">MTQPQSWQTVTVSIAPTPTLIRARAGIFGIFGINGFLLAMWVVHIPSIEHRVGISHSTLGSLLLLLAVGAIAGMQLSGPLADRYGSRRMVILAGTGLSAAVLGPGFATNAWQLGAALVAFGFANGALDVSMNSQAVEAEQLYRRPIMSAFHGMFSVGGVVGSVVGAGTLALGLAPSVTLTAASLVGFGAVAICYRPLLPRIERHSDDDAAAEQAHGHFSAKVLALGALAFVLMLAEGVANDWSALQVKEDLGVSNAVAALSFGAFSAMMTVGRFTADRISAALGPVAVVRYGAMIASVGMLTVVLSGWLPLTLFGWALFGAGLSGCIPQIFTTAGNLGSGSAGTNMSRVVGLGYIGFLAGPATIGWATQIVPLTTAMLIPLLCVLVAALSAGVVRRDSSTTHRDHS</sequence>
<comment type="caution">
    <text evidence="7">The sequence shown here is derived from an EMBL/GenBank/DDBJ whole genome shotgun (WGS) entry which is preliminary data.</text>
</comment>
<dbReference type="GO" id="GO:0022857">
    <property type="term" value="F:transmembrane transporter activity"/>
    <property type="evidence" value="ECO:0007669"/>
    <property type="project" value="InterPro"/>
</dbReference>
<evidence type="ECO:0000256" key="3">
    <source>
        <dbReference type="ARBA" id="ARBA00022989"/>
    </source>
</evidence>
<dbReference type="PROSITE" id="PS50850">
    <property type="entry name" value="MFS"/>
    <property type="match status" value="1"/>
</dbReference>
<feature type="transmembrane region" description="Helical" evidence="5">
    <location>
        <begin position="57"/>
        <end position="77"/>
    </location>
</feature>
<comment type="subcellular location">
    <subcellularLocation>
        <location evidence="1">Cell membrane</location>
        <topology evidence="1">Multi-pass membrane protein</topology>
    </subcellularLocation>
</comment>